<dbReference type="SUPFAM" id="SSF82693">
    <property type="entry name" value="Multidrug efflux transporter AcrB pore domain, PN1, PN2, PC1 and PC2 subdomains"/>
    <property type="match status" value="4"/>
</dbReference>
<dbReference type="Gene3D" id="3.30.2090.10">
    <property type="entry name" value="Multidrug efflux transporter AcrB TolC docking domain, DN and DC subdomains"/>
    <property type="match status" value="2"/>
</dbReference>
<feature type="transmembrane region" description="Helical" evidence="1">
    <location>
        <begin position="878"/>
        <end position="897"/>
    </location>
</feature>
<sequence>MTLPEIAIRRHVLAWMLSGVLVLFGLVSFQRLGVDRFPSVEFPMISVTTVMTGASPEVVDSSLTSVVEEAVNTVPGIEHIISSSSPGVSLVLVRFNLFKDIDVAFNEVQAKINQIVADLPDEAEVPVVAKVEVGAAPVMWIVLQGDRTLQQLNQYARNVVKKRLETVDGVGEVRIGGERERTIRVELDPARMAALGVTVPEVVAALRREHVRLPGGFVEGAGREALLKLDLEFHDVAALGGLLVAYRDGAPVHLRDLARIEDGLADARQIARFDGEPAVGLGVVKVSGANTVAIVEEVRRRLREEIVPALPPGLRLSIASDDSAFVLEMVAALEEHLALGTLLAALVVWLFLKSLRATLIIAVAIPVSLLGAVAVMYGFGFSINVLTLLALLLLVGIVVDDAIVVLENIHRRRETVDPDPVRAAEHGTREVVFAVLASTLALVSIFAPVIFLGGIIGRFFRSFAVVVTFGVLVSWFVSMTLTPMLCSRYLQVRREHGRIYRLLESGFRAMEAGYRRLLGLVLRWRWTVLGLAAAALAASGLLFGQVGKTFVPEDDEGRFLVVFRTPLGSSIDYTAGRLAEIEAALRAEPGIDHFFAAIGGGDGGQVNRGSVFVRLAPRAERTRHQSEIVEAVRRRLAAIPGVEAFAGQVPILSSGRGEPLQFMLKGPDLQRVAALARHMHERLSALPGMGRLDLDLQLDLPQVVPVVDRERAAQLGIPAQDLATALFVLAGGLDVAKYNDVPGDGRRYDIRLKAAGGAIRGPADLGRVYLRGGAGELVRLDTVARFERTLGPAVIPRIDLQYGAAFYGTPEMPLGAAVAAVREAAAELLPAGYGIQFLGQAEEFGNTARYMTFAFTMALILLYMVLASQFDSFLQPVVIMLAQPLAIIGGIAGLWLAGQTLNIFSMIGMVLLLGLVAKNSILLVDLTNQLRARGHGIDEALAEACPLRMRPVLMTSLTVILAMLPAALGRGAGADTNQPMAVAIIGGMVTSTLLTLVVVPAAYSLLNHGLARLCAWRARPAAGAA</sequence>
<feature type="transmembrane region" description="Helical" evidence="1">
    <location>
        <begin position="431"/>
        <end position="456"/>
    </location>
</feature>
<dbReference type="GO" id="GO:0042910">
    <property type="term" value="F:xenobiotic transmembrane transporter activity"/>
    <property type="evidence" value="ECO:0007669"/>
    <property type="project" value="TreeGrafter"/>
</dbReference>
<accession>A0A3N1Y0N4</accession>
<evidence type="ECO:0000313" key="3">
    <source>
        <dbReference type="Proteomes" id="UP000276634"/>
    </source>
</evidence>
<proteinExistence type="predicted"/>
<feature type="transmembrane region" description="Helical" evidence="1">
    <location>
        <begin position="848"/>
        <end position="866"/>
    </location>
</feature>
<organism evidence="2 3">
    <name type="scientific">Inmirania thermothiophila</name>
    <dbReference type="NCBI Taxonomy" id="1750597"/>
    <lineage>
        <taxon>Bacteria</taxon>
        <taxon>Pseudomonadati</taxon>
        <taxon>Pseudomonadota</taxon>
        <taxon>Gammaproteobacteria</taxon>
        <taxon>Chromatiales</taxon>
        <taxon>Ectothiorhodospiraceae</taxon>
        <taxon>Inmirania</taxon>
    </lineage>
</organism>
<dbReference type="AlphaFoldDB" id="A0A3N1Y0N4"/>
<dbReference type="InterPro" id="IPR001036">
    <property type="entry name" value="Acrflvin-R"/>
</dbReference>
<keyword evidence="1" id="KW-0472">Membrane</keyword>
<dbReference type="RefSeq" id="WP_123401342.1">
    <property type="nucleotide sequence ID" value="NZ_RJVI01000002.1"/>
</dbReference>
<keyword evidence="1" id="KW-0812">Transmembrane</keyword>
<feature type="transmembrane region" description="Helical" evidence="1">
    <location>
        <begin position="385"/>
        <end position="406"/>
    </location>
</feature>
<dbReference type="EMBL" id="RJVI01000002">
    <property type="protein sequence ID" value="ROR32399.1"/>
    <property type="molecule type" value="Genomic_DNA"/>
</dbReference>
<protein>
    <submittedName>
        <fullName evidence="2">HAE1 family hydrophobic/amphiphilic exporter-1</fullName>
    </submittedName>
</protein>
<dbReference type="PANTHER" id="PTHR32063:SF0">
    <property type="entry name" value="SWARMING MOTILITY PROTEIN SWRC"/>
    <property type="match status" value="1"/>
</dbReference>
<keyword evidence="1" id="KW-1133">Transmembrane helix</keyword>
<feature type="transmembrane region" description="Helical" evidence="1">
    <location>
        <begin position="524"/>
        <end position="543"/>
    </location>
</feature>
<feature type="transmembrane region" description="Helical" evidence="1">
    <location>
        <begin position="951"/>
        <end position="968"/>
    </location>
</feature>
<feature type="transmembrane region" description="Helical" evidence="1">
    <location>
        <begin position="359"/>
        <end position="379"/>
    </location>
</feature>
<dbReference type="GO" id="GO:0005886">
    <property type="term" value="C:plasma membrane"/>
    <property type="evidence" value="ECO:0007669"/>
    <property type="project" value="TreeGrafter"/>
</dbReference>
<dbReference type="PRINTS" id="PR00702">
    <property type="entry name" value="ACRIFLAVINRP"/>
</dbReference>
<dbReference type="Gene3D" id="3.30.70.1430">
    <property type="entry name" value="Multidrug efflux transporter AcrB pore domain"/>
    <property type="match status" value="2"/>
</dbReference>
<gene>
    <name evidence="2" type="ORF">EDC57_1599</name>
</gene>
<dbReference type="Gene3D" id="3.30.70.1440">
    <property type="entry name" value="Multidrug efflux transporter AcrB pore domain"/>
    <property type="match status" value="1"/>
</dbReference>
<feature type="transmembrane region" description="Helical" evidence="1">
    <location>
        <begin position="462"/>
        <end position="486"/>
    </location>
</feature>
<reference evidence="2 3" key="1">
    <citation type="submission" date="2018-11" db="EMBL/GenBank/DDBJ databases">
        <title>Genomic Encyclopedia of Type Strains, Phase IV (KMG-IV): sequencing the most valuable type-strain genomes for metagenomic binning, comparative biology and taxonomic classification.</title>
        <authorList>
            <person name="Goeker M."/>
        </authorList>
    </citation>
    <scope>NUCLEOTIDE SEQUENCE [LARGE SCALE GENOMIC DNA]</scope>
    <source>
        <strain evidence="2 3">DSM 100275</strain>
    </source>
</reference>
<dbReference type="OrthoDB" id="9758297at2"/>
<dbReference type="SUPFAM" id="SSF82866">
    <property type="entry name" value="Multidrug efflux transporter AcrB transmembrane domain"/>
    <property type="match status" value="2"/>
</dbReference>
<comment type="caution">
    <text evidence="2">The sequence shown here is derived from an EMBL/GenBank/DDBJ whole genome shotgun (WGS) entry which is preliminary data.</text>
</comment>
<dbReference type="InterPro" id="IPR027463">
    <property type="entry name" value="AcrB_DN_DC_subdom"/>
</dbReference>
<evidence type="ECO:0000313" key="2">
    <source>
        <dbReference type="EMBL" id="ROR32399.1"/>
    </source>
</evidence>
<feature type="transmembrane region" description="Helical" evidence="1">
    <location>
        <begin position="903"/>
        <end position="924"/>
    </location>
</feature>
<dbReference type="Gene3D" id="1.20.1640.10">
    <property type="entry name" value="Multidrug efflux transporter AcrB transmembrane domain"/>
    <property type="match status" value="2"/>
</dbReference>
<feature type="transmembrane region" description="Helical" evidence="1">
    <location>
        <begin position="336"/>
        <end position="352"/>
    </location>
</feature>
<name>A0A3N1Y0N4_9GAMM</name>
<dbReference type="SUPFAM" id="SSF82714">
    <property type="entry name" value="Multidrug efflux transporter AcrB TolC docking domain, DN and DC subdomains"/>
    <property type="match status" value="2"/>
</dbReference>
<dbReference type="Pfam" id="PF00873">
    <property type="entry name" value="ACR_tran"/>
    <property type="match status" value="1"/>
</dbReference>
<dbReference type="PANTHER" id="PTHR32063">
    <property type="match status" value="1"/>
</dbReference>
<evidence type="ECO:0000256" key="1">
    <source>
        <dbReference type="SAM" id="Phobius"/>
    </source>
</evidence>
<dbReference type="Proteomes" id="UP000276634">
    <property type="component" value="Unassembled WGS sequence"/>
</dbReference>
<feature type="transmembrane region" description="Helical" evidence="1">
    <location>
        <begin position="980"/>
        <end position="1003"/>
    </location>
</feature>
<dbReference type="Gene3D" id="3.30.70.1320">
    <property type="entry name" value="Multidrug efflux transporter AcrB pore domain like"/>
    <property type="match status" value="1"/>
</dbReference>
<feature type="transmembrane region" description="Helical" evidence="1">
    <location>
        <begin position="12"/>
        <end position="29"/>
    </location>
</feature>
<keyword evidence="3" id="KW-1185">Reference proteome</keyword>